<dbReference type="KEGG" id="glz:GLAREA_06602"/>
<dbReference type="Proteomes" id="UP000016922">
    <property type="component" value="Unassembled WGS sequence"/>
</dbReference>
<keyword evidence="4 7" id="KW-1133">Transmembrane helix</keyword>
<keyword evidence="2" id="KW-0813">Transport</keyword>
<dbReference type="EMBL" id="KE145357">
    <property type="protein sequence ID" value="EPE33589.1"/>
    <property type="molecule type" value="Genomic_DNA"/>
</dbReference>
<dbReference type="GO" id="GO:1990573">
    <property type="term" value="P:potassium ion import across plasma membrane"/>
    <property type="evidence" value="ECO:0007669"/>
    <property type="project" value="TreeGrafter"/>
</dbReference>
<evidence type="ECO:0000256" key="7">
    <source>
        <dbReference type="SAM" id="Phobius"/>
    </source>
</evidence>
<comment type="subcellular location">
    <subcellularLocation>
        <location evidence="1">Membrane</location>
        <topology evidence="1">Multi-pass membrane protein</topology>
    </subcellularLocation>
</comment>
<feature type="transmembrane region" description="Helical" evidence="7">
    <location>
        <begin position="260"/>
        <end position="283"/>
    </location>
</feature>
<reference evidence="8 9" key="1">
    <citation type="journal article" date="2013" name="BMC Genomics">
        <title>Genomics-driven discovery of the pneumocandin biosynthetic gene cluster in the fungus Glarea lozoyensis.</title>
        <authorList>
            <person name="Chen L."/>
            <person name="Yue Q."/>
            <person name="Zhang X."/>
            <person name="Xiang M."/>
            <person name="Wang C."/>
            <person name="Li S."/>
            <person name="Che Y."/>
            <person name="Ortiz-Lopez F.J."/>
            <person name="Bills G.F."/>
            <person name="Liu X."/>
            <person name="An Z."/>
        </authorList>
    </citation>
    <scope>NUCLEOTIDE SEQUENCE [LARGE SCALE GENOMIC DNA]</scope>
    <source>
        <strain evidence="9">ATCC 20868 / MF5171</strain>
    </source>
</reference>
<feature type="transmembrane region" description="Helical" evidence="7">
    <location>
        <begin position="28"/>
        <end position="48"/>
    </location>
</feature>
<feature type="transmembrane region" description="Helical" evidence="7">
    <location>
        <begin position="87"/>
        <end position="108"/>
    </location>
</feature>
<evidence type="ECO:0000256" key="1">
    <source>
        <dbReference type="ARBA" id="ARBA00004141"/>
    </source>
</evidence>
<evidence type="ECO:0000256" key="5">
    <source>
        <dbReference type="ARBA" id="ARBA00023065"/>
    </source>
</evidence>
<dbReference type="PANTHER" id="PTHR31064:SF37">
    <property type="entry name" value="TRANSPORTER, PUTATIVE (EUROFUNG)-RELATED"/>
    <property type="match status" value="1"/>
</dbReference>
<dbReference type="GO" id="GO:0140107">
    <property type="term" value="F:high-affinity potassium ion transmembrane transporter activity"/>
    <property type="evidence" value="ECO:0007669"/>
    <property type="project" value="TreeGrafter"/>
</dbReference>
<evidence type="ECO:0000313" key="8">
    <source>
        <dbReference type="EMBL" id="EPE33589.1"/>
    </source>
</evidence>
<name>S3D8X0_GLAL2</name>
<dbReference type="PANTHER" id="PTHR31064">
    <property type="entry name" value="POTASSIUM TRANSPORT PROTEIN DDB_G0292412-RELATED"/>
    <property type="match status" value="1"/>
</dbReference>
<evidence type="ECO:0000313" key="9">
    <source>
        <dbReference type="Proteomes" id="UP000016922"/>
    </source>
</evidence>
<sequence>MKFPSPTKLWRVLVHQISSHMSAPSFLLLHHLYFLSIIFVCSIAFWLFSRPHDSVPFIDCLFVVISSLTSTGLTTRNLSTFNTAQQALIWLLIVFGSPTFISVSVVWIRRRAFESKFATVIHGKQHREDPVQYNPAPAPSPATTSIQEFISIPYSDPIVKEEAKESSTTIGHDSSAELKSQHAPNVVSNPLPGNFVLEYSDFNSGSPTLKSKASTGSFLGVVKVFGNAMVGRNSQFYGLTREEREQLGCIEYKALKLLSYLVPAYLLTFQVVGSIVLGSFISVHQSSLAYDNGSTPWWLGVFLGVSAFNNTGMSLLDLSMIPFGTSYYVLLTVAFLTLAGNTA</sequence>
<protein>
    <submittedName>
        <fullName evidence="8">Uncharacterized protein</fullName>
    </submittedName>
</protein>
<gene>
    <name evidence="8" type="ORF">GLAREA_06602</name>
</gene>
<dbReference type="OMA" id="GAWANTE"/>
<proteinExistence type="predicted"/>
<keyword evidence="9" id="KW-1185">Reference proteome</keyword>
<dbReference type="InterPro" id="IPR003445">
    <property type="entry name" value="Cat_transpt"/>
</dbReference>
<evidence type="ECO:0000256" key="3">
    <source>
        <dbReference type="ARBA" id="ARBA00022692"/>
    </source>
</evidence>
<dbReference type="GeneID" id="19465655"/>
<keyword evidence="6 7" id="KW-0472">Membrane</keyword>
<feature type="transmembrane region" description="Helical" evidence="7">
    <location>
        <begin position="55"/>
        <end position="75"/>
    </location>
</feature>
<organism evidence="8 9">
    <name type="scientific">Glarea lozoyensis (strain ATCC 20868 / MF5171)</name>
    <dbReference type="NCBI Taxonomy" id="1116229"/>
    <lineage>
        <taxon>Eukaryota</taxon>
        <taxon>Fungi</taxon>
        <taxon>Dikarya</taxon>
        <taxon>Ascomycota</taxon>
        <taxon>Pezizomycotina</taxon>
        <taxon>Leotiomycetes</taxon>
        <taxon>Helotiales</taxon>
        <taxon>Helotiaceae</taxon>
        <taxon>Glarea</taxon>
    </lineage>
</organism>
<keyword evidence="3 7" id="KW-0812">Transmembrane</keyword>
<evidence type="ECO:0000256" key="4">
    <source>
        <dbReference type="ARBA" id="ARBA00022989"/>
    </source>
</evidence>
<dbReference type="GO" id="GO:0030007">
    <property type="term" value="P:intracellular potassium ion homeostasis"/>
    <property type="evidence" value="ECO:0007669"/>
    <property type="project" value="TreeGrafter"/>
</dbReference>
<keyword evidence="5" id="KW-0406">Ion transport</keyword>
<dbReference type="OrthoDB" id="9999863at2759"/>
<dbReference type="HOGENOM" id="CLU_809043_0_0_1"/>
<evidence type="ECO:0000256" key="6">
    <source>
        <dbReference type="ARBA" id="ARBA00023136"/>
    </source>
</evidence>
<evidence type="ECO:0000256" key="2">
    <source>
        <dbReference type="ARBA" id="ARBA00022448"/>
    </source>
</evidence>
<dbReference type="GO" id="GO:0005886">
    <property type="term" value="C:plasma membrane"/>
    <property type="evidence" value="ECO:0007669"/>
    <property type="project" value="TreeGrafter"/>
</dbReference>
<dbReference type="InterPro" id="IPR051143">
    <property type="entry name" value="TrkH_K-transport"/>
</dbReference>
<dbReference type="RefSeq" id="XP_008078741.1">
    <property type="nucleotide sequence ID" value="XM_008080550.1"/>
</dbReference>
<dbReference type="Pfam" id="PF02386">
    <property type="entry name" value="TrkH"/>
    <property type="match status" value="1"/>
</dbReference>
<accession>S3D8X0</accession>
<dbReference type="eggNOG" id="KOG1341">
    <property type="taxonomic scope" value="Eukaryota"/>
</dbReference>
<dbReference type="STRING" id="1116229.S3D8X0"/>
<dbReference type="AlphaFoldDB" id="S3D8X0"/>
<feature type="transmembrane region" description="Helical" evidence="7">
    <location>
        <begin position="323"/>
        <end position="340"/>
    </location>
</feature>